<dbReference type="GO" id="GO:0006047">
    <property type="term" value="P:UDP-N-acetylglucosamine metabolic process"/>
    <property type="evidence" value="ECO:0007669"/>
    <property type="project" value="TreeGrafter"/>
</dbReference>
<dbReference type="AlphaFoldDB" id="E3CYS4"/>
<dbReference type="OrthoDB" id="106547at2"/>
<dbReference type="Pfam" id="PF13522">
    <property type="entry name" value="GATase_6"/>
    <property type="match status" value="1"/>
</dbReference>
<dbReference type="GO" id="GO:0005975">
    <property type="term" value="P:carbohydrate metabolic process"/>
    <property type="evidence" value="ECO:0007669"/>
    <property type="project" value="UniProtKB-UniRule"/>
</dbReference>
<dbReference type="InterPro" id="IPR035466">
    <property type="entry name" value="GlmS/AgaS_SIS"/>
</dbReference>
<evidence type="ECO:0000256" key="7">
    <source>
        <dbReference type="ARBA" id="ARBA00022679"/>
    </source>
</evidence>
<evidence type="ECO:0000256" key="1">
    <source>
        <dbReference type="ARBA" id="ARBA00001031"/>
    </source>
</evidence>
<dbReference type="NCBIfam" id="TIGR01135">
    <property type="entry name" value="glmS"/>
    <property type="match status" value="1"/>
</dbReference>
<dbReference type="STRING" id="584708.Apau_1278"/>
<evidence type="ECO:0000256" key="2">
    <source>
        <dbReference type="ARBA" id="ARBA00004496"/>
    </source>
</evidence>
<dbReference type="EMBL" id="CM001022">
    <property type="protein sequence ID" value="EFQ23702.1"/>
    <property type="molecule type" value="Genomic_DNA"/>
</dbReference>
<comment type="subunit">
    <text evidence="10">Homodimer.</text>
</comment>
<dbReference type="PANTHER" id="PTHR10937">
    <property type="entry name" value="GLUCOSAMINE--FRUCTOSE-6-PHOSPHATE AMINOTRANSFERASE, ISOMERIZING"/>
    <property type="match status" value="1"/>
</dbReference>
<dbReference type="GO" id="GO:0006487">
    <property type="term" value="P:protein N-linked glycosylation"/>
    <property type="evidence" value="ECO:0007669"/>
    <property type="project" value="TreeGrafter"/>
</dbReference>
<dbReference type="SUPFAM" id="SSF53697">
    <property type="entry name" value="SIS domain"/>
    <property type="match status" value="1"/>
</dbReference>
<dbReference type="InterPro" id="IPR005855">
    <property type="entry name" value="GFAT"/>
</dbReference>
<dbReference type="Pfam" id="PF01380">
    <property type="entry name" value="SIS"/>
    <property type="match status" value="2"/>
</dbReference>
<gene>
    <name evidence="10" type="primary">glmS</name>
    <name evidence="13" type="ORF">Apau_1278</name>
</gene>
<dbReference type="FunFam" id="3.40.50.10490:FF:000002">
    <property type="entry name" value="Glutamine--fructose-6-phosphate aminotransferase [isomerizing]"/>
    <property type="match status" value="1"/>
</dbReference>
<dbReference type="HAMAP" id="MF_00164">
    <property type="entry name" value="GlmS"/>
    <property type="match status" value="1"/>
</dbReference>
<dbReference type="InterPro" id="IPR017932">
    <property type="entry name" value="GATase_2_dom"/>
</dbReference>
<dbReference type="PROSITE" id="PS51278">
    <property type="entry name" value="GATASE_TYPE_2"/>
    <property type="match status" value="1"/>
</dbReference>
<dbReference type="Proteomes" id="UP000005096">
    <property type="component" value="Chromosome"/>
</dbReference>
<evidence type="ECO:0000256" key="3">
    <source>
        <dbReference type="ARBA" id="ARBA00012916"/>
    </source>
</evidence>
<dbReference type="InterPro" id="IPR047084">
    <property type="entry name" value="GFAT_N"/>
</dbReference>
<dbReference type="PROSITE" id="PS51464">
    <property type="entry name" value="SIS"/>
    <property type="match status" value="2"/>
</dbReference>
<dbReference type="GO" id="GO:0004360">
    <property type="term" value="F:glutamine-fructose-6-phosphate transaminase (isomerizing) activity"/>
    <property type="evidence" value="ECO:0007669"/>
    <property type="project" value="UniProtKB-UniRule"/>
</dbReference>
<dbReference type="GO" id="GO:0006002">
    <property type="term" value="P:fructose 6-phosphate metabolic process"/>
    <property type="evidence" value="ECO:0007669"/>
    <property type="project" value="TreeGrafter"/>
</dbReference>
<evidence type="ECO:0000256" key="8">
    <source>
        <dbReference type="ARBA" id="ARBA00022737"/>
    </source>
</evidence>
<dbReference type="Gene3D" id="3.60.20.10">
    <property type="entry name" value="Glutamine Phosphoribosylpyrophosphate, subunit 1, domain 1"/>
    <property type="match status" value="1"/>
</dbReference>
<accession>E3CYS4</accession>
<sequence length="608" mass="67487">MCGIVGYVGPRNAADVLLDGLRRLEYRGYDSAGLAVRGAEGVQVVKELGKVADLARVVQERQMSGNLGVGHTRWATHGGVTEVNAHPHCDGCGRFALVHNGIVENYLDLREDLENRGVAFVSQTDSEVVVQLLAQIHQGDMLTTLVDLQKRLRGSFALVILCHDDPDGFYCVRRGSPLVLGVNDQEGLCASDVPALLPYTREVLYLEEGEIAEIRRGSARIWDQEGHPVDRKPVQVDWDVAMAEKDGFPHYMAKEIHEQGAVLRSTLKGRLTEQGVDLSEELDWSGEFVRSLKQVHLVACGTSYYAALVAERVLEQWTDLDVRVDIASEYRYRQVRVTPQTLAVFVSQSGETADTLAAQRKVRSLGARCLAVTNVRGATLAREVHDRLLLKAGPEIGVAATKTFMGQMATLYLLALKLGWDRGTLNPAEAERLAAALIQLPYQVERTLEREEQVRRVAEKYSKYDNFLYLGRGISFPVALEGALKLKEISYVHAEAYAAGEMKHGPIALLEPDVPVMTVMPRDSLYEKSLSNLQEAKARRSPLVAVATDGDDLVTRHVDDVLRIPWSDEVFSPFLSVIPLQQFAYHVARFRGREIDQPRNLAKSVTVE</sequence>
<evidence type="ECO:0000313" key="14">
    <source>
        <dbReference type="Proteomes" id="UP000005096"/>
    </source>
</evidence>
<keyword evidence="14" id="KW-1185">Reference proteome</keyword>
<dbReference type="RefSeq" id="WP_006300904.1">
    <property type="nucleotide sequence ID" value="NZ_CM001022.1"/>
</dbReference>
<dbReference type="InterPro" id="IPR046348">
    <property type="entry name" value="SIS_dom_sf"/>
</dbReference>
<evidence type="ECO:0000256" key="10">
    <source>
        <dbReference type="HAMAP-Rule" id="MF_00164"/>
    </source>
</evidence>
<keyword evidence="7 10" id="KW-0808">Transferase</keyword>
<evidence type="ECO:0000256" key="5">
    <source>
        <dbReference type="ARBA" id="ARBA00022490"/>
    </source>
</evidence>
<dbReference type="EC" id="2.6.1.16" evidence="3 10"/>
<dbReference type="eggNOG" id="COG0449">
    <property type="taxonomic scope" value="Bacteria"/>
</dbReference>
<keyword evidence="6 10" id="KW-0032">Aminotransferase</keyword>
<dbReference type="CDD" id="cd00714">
    <property type="entry name" value="GFAT"/>
    <property type="match status" value="1"/>
</dbReference>
<feature type="initiator methionine" description="Removed" evidence="10">
    <location>
        <position position="1"/>
    </location>
</feature>
<dbReference type="PANTHER" id="PTHR10937:SF0">
    <property type="entry name" value="GLUTAMINE--FRUCTOSE-6-PHOSPHATE TRANSAMINASE (ISOMERIZING)"/>
    <property type="match status" value="1"/>
</dbReference>
<dbReference type="Gene3D" id="3.40.50.10490">
    <property type="entry name" value="Glucose-6-phosphate isomerase like protein, domain 1"/>
    <property type="match status" value="2"/>
</dbReference>
<dbReference type="PaxDb" id="584708-Apau_1278"/>
<comment type="function">
    <text evidence="10">Catalyzes the first step in hexosamine metabolism, converting fructose-6P into glucosamine-6P using glutamine as a nitrogen source.</text>
</comment>
<comment type="catalytic activity">
    <reaction evidence="1 10">
        <text>D-fructose 6-phosphate + L-glutamine = D-glucosamine 6-phosphate + L-glutamate</text>
        <dbReference type="Rhea" id="RHEA:13237"/>
        <dbReference type="ChEBI" id="CHEBI:29985"/>
        <dbReference type="ChEBI" id="CHEBI:58359"/>
        <dbReference type="ChEBI" id="CHEBI:58725"/>
        <dbReference type="ChEBI" id="CHEBI:61527"/>
        <dbReference type="EC" id="2.6.1.16"/>
    </reaction>
</comment>
<dbReference type="GO" id="GO:0097367">
    <property type="term" value="F:carbohydrate derivative binding"/>
    <property type="evidence" value="ECO:0007669"/>
    <property type="project" value="InterPro"/>
</dbReference>
<feature type="domain" description="SIS" evidence="12">
    <location>
        <begin position="284"/>
        <end position="424"/>
    </location>
</feature>
<feature type="domain" description="SIS" evidence="12">
    <location>
        <begin position="457"/>
        <end position="598"/>
    </location>
</feature>
<dbReference type="CDD" id="cd05009">
    <property type="entry name" value="SIS_GlmS_GlmD_2"/>
    <property type="match status" value="1"/>
</dbReference>
<dbReference type="FunFam" id="3.40.50.10490:FF:000001">
    <property type="entry name" value="Glutamine--fructose-6-phosphate aminotransferase [isomerizing]"/>
    <property type="match status" value="1"/>
</dbReference>
<evidence type="ECO:0000259" key="12">
    <source>
        <dbReference type="PROSITE" id="PS51464"/>
    </source>
</evidence>
<reference evidence="13 14" key="1">
    <citation type="journal article" date="2010" name="Stand. Genomic Sci.">
        <title>Non-contiguous finished genome sequence of Aminomonas paucivorans type strain (GLU-3).</title>
        <authorList>
            <person name="Pitluck S."/>
            <person name="Yasawong M."/>
            <person name="Held B."/>
            <person name="Lapidus A."/>
            <person name="Nolan M."/>
            <person name="Copeland A."/>
            <person name="Lucas S."/>
            <person name="Del Rio T.G."/>
            <person name="Tice H."/>
            <person name="Cheng J.F."/>
            <person name="Chertkov O."/>
            <person name="Goodwin L."/>
            <person name="Tapia R."/>
            <person name="Han C."/>
            <person name="Liolios K."/>
            <person name="Ivanova N."/>
            <person name="Mavromatis K."/>
            <person name="Ovchinnikova G."/>
            <person name="Pati A."/>
            <person name="Chen A."/>
            <person name="Palaniappan K."/>
            <person name="Land M."/>
            <person name="Hauser L."/>
            <person name="Chang Y.J."/>
            <person name="Jeffries C.D."/>
            <person name="Pukall R."/>
            <person name="Spring S."/>
            <person name="Rohde M."/>
            <person name="Sikorski J."/>
            <person name="Goker M."/>
            <person name="Woyke T."/>
            <person name="Bristow J."/>
            <person name="Eisen J.A."/>
            <person name="Markowitz V."/>
            <person name="Hugenholtz P."/>
            <person name="Kyrpides N.C."/>
            <person name="Klenk H.P."/>
        </authorList>
    </citation>
    <scope>NUCLEOTIDE SEQUENCE [LARGE SCALE GENOMIC DNA]</scope>
    <source>
        <strain evidence="13 14">DSM 12260</strain>
    </source>
</reference>
<evidence type="ECO:0000256" key="4">
    <source>
        <dbReference type="ARBA" id="ARBA00016090"/>
    </source>
</evidence>
<dbReference type="InterPro" id="IPR035490">
    <property type="entry name" value="GlmS/FrlB_SIS"/>
</dbReference>
<dbReference type="FunFam" id="3.60.20.10:FF:000006">
    <property type="entry name" value="Glutamine--fructose-6-phosphate aminotransferase [isomerizing]"/>
    <property type="match status" value="1"/>
</dbReference>
<feature type="domain" description="Glutamine amidotransferase type-2" evidence="11">
    <location>
        <begin position="2"/>
        <end position="217"/>
    </location>
</feature>
<dbReference type="NCBIfam" id="NF001484">
    <property type="entry name" value="PRK00331.1"/>
    <property type="match status" value="1"/>
</dbReference>
<name>E3CYS4_9BACT</name>
<keyword evidence="8" id="KW-0677">Repeat</keyword>
<dbReference type="CDD" id="cd05008">
    <property type="entry name" value="SIS_GlmS_GlmD_1"/>
    <property type="match status" value="1"/>
</dbReference>
<evidence type="ECO:0000256" key="6">
    <source>
        <dbReference type="ARBA" id="ARBA00022576"/>
    </source>
</evidence>
<comment type="subcellular location">
    <subcellularLocation>
        <location evidence="2 10">Cytoplasm</location>
    </subcellularLocation>
</comment>
<protein>
    <recommendedName>
        <fullName evidence="4 10">Glutamine--fructose-6-phosphate aminotransferase [isomerizing]</fullName>
        <ecNumber evidence="3 10">2.6.1.16</ecNumber>
    </recommendedName>
    <alternativeName>
        <fullName evidence="10">D-fructose-6-phosphate amidotransferase</fullName>
    </alternativeName>
    <alternativeName>
        <fullName evidence="10">GFAT</fullName>
    </alternativeName>
    <alternativeName>
        <fullName evidence="10">Glucosamine-6-phosphate synthase</fullName>
    </alternativeName>
    <alternativeName>
        <fullName evidence="10">Hexosephosphate aminotransferase</fullName>
    </alternativeName>
    <alternativeName>
        <fullName evidence="10">L-glutamine--D-fructose-6-phosphate amidotransferase</fullName>
    </alternativeName>
</protein>
<dbReference type="GO" id="GO:0005829">
    <property type="term" value="C:cytosol"/>
    <property type="evidence" value="ECO:0007669"/>
    <property type="project" value="TreeGrafter"/>
</dbReference>
<dbReference type="InterPro" id="IPR029055">
    <property type="entry name" value="Ntn_hydrolases_N"/>
</dbReference>
<organism evidence="13 14">
    <name type="scientific">Aminomonas paucivorans DSM 12260</name>
    <dbReference type="NCBI Taxonomy" id="584708"/>
    <lineage>
        <taxon>Bacteria</taxon>
        <taxon>Thermotogati</taxon>
        <taxon>Synergistota</taxon>
        <taxon>Synergistia</taxon>
        <taxon>Synergistales</taxon>
        <taxon>Synergistaceae</taxon>
        <taxon>Aminomonas</taxon>
    </lineage>
</organism>
<proteinExistence type="inferred from homology"/>
<feature type="active site" description="For Fru-6P isomerization activity" evidence="10">
    <location>
        <position position="603"/>
    </location>
</feature>
<keyword evidence="9" id="KW-0315">Glutamine amidotransferase</keyword>
<evidence type="ECO:0000313" key="13">
    <source>
        <dbReference type="EMBL" id="EFQ23702.1"/>
    </source>
</evidence>
<keyword evidence="5 10" id="KW-0963">Cytoplasm</keyword>
<feature type="active site" description="Nucleophile; for GATase activity" evidence="10">
    <location>
        <position position="2"/>
    </location>
</feature>
<dbReference type="HOGENOM" id="CLU_012520_5_2_0"/>
<dbReference type="InterPro" id="IPR001347">
    <property type="entry name" value="SIS_dom"/>
</dbReference>
<evidence type="ECO:0000259" key="11">
    <source>
        <dbReference type="PROSITE" id="PS51278"/>
    </source>
</evidence>
<evidence type="ECO:0000256" key="9">
    <source>
        <dbReference type="ARBA" id="ARBA00022962"/>
    </source>
</evidence>
<dbReference type="GO" id="GO:0046349">
    <property type="term" value="P:amino sugar biosynthetic process"/>
    <property type="evidence" value="ECO:0007669"/>
    <property type="project" value="UniProtKB-ARBA"/>
</dbReference>
<dbReference type="SUPFAM" id="SSF56235">
    <property type="entry name" value="N-terminal nucleophile aminohydrolases (Ntn hydrolases)"/>
    <property type="match status" value="1"/>
</dbReference>